<organism evidence="1 2">
    <name type="scientific">Medicago truncatula</name>
    <name type="common">Barrel medic</name>
    <name type="synonym">Medicago tribuloides</name>
    <dbReference type="NCBI Taxonomy" id="3880"/>
    <lineage>
        <taxon>Eukaryota</taxon>
        <taxon>Viridiplantae</taxon>
        <taxon>Streptophyta</taxon>
        <taxon>Embryophyta</taxon>
        <taxon>Tracheophyta</taxon>
        <taxon>Spermatophyta</taxon>
        <taxon>Magnoliopsida</taxon>
        <taxon>eudicotyledons</taxon>
        <taxon>Gunneridae</taxon>
        <taxon>Pentapetalae</taxon>
        <taxon>rosids</taxon>
        <taxon>fabids</taxon>
        <taxon>Fabales</taxon>
        <taxon>Fabaceae</taxon>
        <taxon>Papilionoideae</taxon>
        <taxon>50 kb inversion clade</taxon>
        <taxon>NPAAA clade</taxon>
        <taxon>Hologalegina</taxon>
        <taxon>IRL clade</taxon>
        <taxon>Trifolieae</taxon>
        <taxon>Medicago</taxon>
    </lineage>
</organism>
<dbReference type="EMBL" id="PSQE01000007">
    <property type="protein sequence ID" value="RHN45111.1"/>
    <property type="molecule type" value="Genomic_DNA"/>
</dbReference>
<protein>
    <submittedName>
        <fullName evidence="1">Uncharacterized protein</fullName>
    </submittedName>
</protein>
<name>A0A396GY19_MEDTR</name>
<dbReference type="Gramene" id="rna39319">
    <property type="protein sequence ID" value="RHN45111.1"/>
    <property type="gene ID" value="gene39319"/>
</dbReference>
<comment type="caution">
    <text evidence="1">The sequence shown here is derived from an EMBL/GenBank/DDBJ whole genome shotgun (WGS) entry which is preliminary data.</text>
</comment>
<dbReference type="Proteomes" id="UP000265566">
    <property type="component" value="Chromosome 7"/>
</dbReference>
<gene>
    <name evidence="1" type="ORF">MtrunA17_Chr7g0226751</name>
</gene>
<dbReference type="AlphaFoldDB" id="A0A396GY19"/>
<sequence length="92" mass="9920">MNTQPFLLVRFCTSTTIMIFLSSTDDHFIPHLYDSHFMTSSPPPPSSSSEPASELGCCTFFVSMSSSFITAAAGSVNSDGDKLMLPVLFSSL</sequence>
<reference evidence="2" key="1">
    <citation type="journal article" date="2018" name="Nat. Plants">
        <title>Whole-genome landscape of Medicago truncatula symbiotic genes.</title>
        <authorList>
            <person name="Pecrix Y."/>
            <person name="Staton S.E."/>
            <person name="Sallet E."/>
            <person name="Lelandais-Briere C."/>
            <person name="Moreau S."/>
            <person name="Carrere S."/>
            <person name="Blein T."/>
            <person name="Jardinaud M.F."/>
            <person name="Latrasse D."/>
            <person name="Zouine M."/>
            <person name="Zahm M."/>
            <person name="Kreplak J."/>
            <person name="Mayjonade B."/>
            <person name="Satge C."/>
            <person name="Perez M."/>
            <person name="Cauet S."/>
            <person name="Marande W."/>
            <person name="Chantry-Darmon C."/>
            <person name="Lopez-Roques C."/>
            <person name="Bouchez O."/>
            <person name="Berard A."/>
            <person name="Debelle F."/>
            <person name="Munos S."/>
            <person name="Bendahmane A."/>
            <person name="Berges H."/>
            <person name="Niebel A."/>
            <person name="Buitink J."/>
            <person name="Frugier F."/>
            <person name="Benhamed M."/>
            <person name="Crespi M."/>
            <person name="Gouzy J."/>
            <person name="Gamas P."/>
        </authorList>
    </citation>
    <scope>NUCLEOTIDE SEQUENCE [LARGE SCALE GENOMIC DNA]</scope>
    <source>
        <strain evidence="2">cv. Jemalong A17</strain>
    </source>
</reference>
<evidence type="ECO:0000313" key="2">
    <source>
        <dbReference type="Proteomes" id="UP000265566"/>
    </source>
</evidence>
<proteinExistence type="predicted"/>
<evidence type="ECO:0000313" key="1">
    <source>
        <dbReference type="EMBL" id="RHN45111.1"/>
    </source>
</evidence>
<accession>A0A396GY19</accession>